<dbReference type="InterPro" id="IPR025555">
    <property type="entry name" value="YppG"/>
</dbReference>
<evidence type="ECO:0000313" key="2">
    <source>
        <dbReference type="Proteomes" id="UP001290455"/>
    </source>
</evidence>
<sequence>MFGRKKVHFFPQQSPYNVYGDNASSYYPNNHNVRQQPIPQLNGNQQWSGYQNVNPYQMPSMNQSNNYLGYMNGMPNSLQPFSGNYPSYPSFMGNFNGFQGEGNVESFSQNANKKKSNTQTIYQNPLQQIEESYSGPSNNPAFLGNNIPYMNPYPKQSAFPRPPSGMQSILNSFKTQDGNLDFNKMVDTAGQMMNAFTQVSSMVKGIGGIFKV</sequence>
<dbReference type="RefSeq" id="WP_322447514.1">
    <property type="nucleotide sequence ID" value="NZ_JAXOFX010000011.1"/>
</dbReference>
<organism evidence="1 2">
    <name type="scientific">Robertmurraya mangrovi</name>
    <dbReference type="NCBI Taxonomy" id="3098077"/>
    <lineage>
        <taxon>Bacteria</taxon>
        <taxon>Bacillati</taxon>
        <taxon>Bacillota</taxon>
        <taxon>Bacilli</taxon>
        <taxon>Bacillales</taxon>
        <taxon>Bacillaceae</taxon>
        <taxon>Robertmurraya</taxon>
    </lineage>
</organism>
<name>A0ABU5J1J4_9BACI</name>
<keyword evidence="2" id="KW-1185">Reference proteome</keyword>
<proteinExistence type="predicted"/>
<reference evidence="1 2" key="1">
    <citation type="submission" date="2023-11" db="EMBL/GenBank/DDBJ databases">
        <title>Bacillus jintuensis, isolated from a mudflat on the Beibu Gulf coast.</title>
        <authorList>
            <person name="Li M."/>
        </authorList>
    </citation>
    <scope>NUCLEOTIDE SEQUENCE [LARGE SCALE GENOMIC DNA]</scope>
    <source>
        <strain evidence="1 2">31A1R</strain>
    </source>
</reference>
<evidence type="ECO:0000313" key="1">
    <source>
        <dbReference type="EMBL" id="MDZ5473215.1"/>
    </source>
</evidence>
<dbReference type="Proteomes" id="UP001290455">
    <property type="component" value="Unassembled WGS sequence"/>
</dbReference>
<dbReference type="EMBL" id="JAXOFX010000011">
    <property type="protein sequence ID" value="MDZ5473215.1"/>
    <property type="molecule type" value="Genomic_DNA"/>
</dbReference>
<gene>
    <name evidence="1" type="ORF">SM124_15970</name>
</gene>
<accession>A0ABU5J1J4</accession>
<dbReference type="Pfam" id="PF14179">
    <property type="entry name" value="YppG"/>
    <property type="match status" value="1"/>
</dbReference>
<protein>
    <submittedName>
        <fullName evidence="1">YppG family protein</fullName>
    </submittedName>
</protein>
<comment type="caution">
    <text evidence="1">The sequence shown here is derived from an EMBL/GenBank/DDBJ whole genome shotgun (WGS) entry which is preliminary data.</text>
</comment>